<reference evidence="2 3" key="1">
    <citation type="submission" date="2018-03" db="EMBL/GenBank/DDBJ databases">
        <title>Draft genome sequence of Rohu Carp (Labeo rohita).</title>
        <authorList>
            <person name="Das P."/>
            <person name="Kushwaha B."/>
            <person name="Joshi C.G."/>
            <person name="Kumar D."/>
            <person name="Nagpure N.S."/>
            <person name="Sahoo L."/>
            <person name="Das S.P."/>
            <person name="Bit A."/>
            <person name="Patnaik S."/>
            <person name="Meher P.K."/>
            <person name="Jayasankar P."/>
            <person name="Koringa P.G."/>
            <person name="Patel N.V."/>
            <person name="Hinsu A.T."/>
            <person name="Kumar R."/>
            <person name="Pandey M."/>
            <person name="Agarwal S."/>
            <person name="Srivastava S."/>
            <person name="Singh M."/>
            <person name="Iquebal M.A."/>
            <person name="Jaiswal S."/>
            <person name="Angadi U.B."/>
            <person name="Kumar N."/>
            <person name="Raza M."/>
            <person name="Shah T.M."/>
            <person name="Rai A."/>
            <person name="Jena J.K."/>
        </authorList>
    </citation>
    <scope>NUCLEOTIDE SEQUENCE [LARGE SCALE GENOMIC DNA]</scope>
    <source>
        <strain evidence="2">DASCIFA01</strain>
        <tissue evidence="2">Testis</tissue>
    </source>
</reference>
<evidence type="ECO:0000313" key="3">
    <source>
        <dbReference type="Proteomes" id="UP000290572"/>
    </source>
</evidence>
<evidence type="ECO:0000313" key="2">
    <source>
        <dbReference type="EMBL" id="RXN05579.1"/>
    </source>
</evidence>
<comment type="caution">
    <text evidence="2">The sequence shown here is derived from an EMBL/GenBank/DDBJ whole genome shotgun (WGS) entry which is preliminary data.</text>
</comment>
<dbReference type="Proteomes" id="UP000290572">
    <property type="component" value="Unassembled WGS sequence"/>
</dbReference>
<name>A0A498LBB2_LABRO</name>
<sequence>MVPFLRRINGVRSEGRASRAAAECHERSRIDSSDTELWDPTGISSDLQTRAVRTVTLLKDLGAFQRLRRAILRSVRMNPDPNAAV</sequence>
<dbReference type="AlphaFoldDB" id="A0A498LBB2"/>
<protein>
    <submittedName>
        <fullName evidence="2">Uncharacterized protein</fullName>
    </submittedName>
</protein>
<accession>A0A498LBB2</accession>
<feature type="region of interest" description="Disordered" evidence="1">
    <location>
        <begin position="14"/>
        <end position="35"/>
    </location>
</feature>
<feature type="compositionally biased region" description="Basic and acidic residues" evidence="1">
    <location>
        <begin position="14"/>
        <end position="32"/>
    </location>
</feature>
<proteinExistence type="predicted"/>
<keyword evidence="3" id="KW-1185">Reference proteome</keyword>
<organism evidence="2 3">
    <name type="scientific">Labeo rohita</name>
    <name type="common">Indian major carp</name>
    <name type="synonym">Cyprinus rohita</name>
    <dbReference type="NCBI Taxonomy" id="84645"/>
    <lineage>
        <taxon>Eukaryota</taxon>
        <taxon>Metazoa</taxon>
        <taxon>Chordata</taxon>
        <taxon>Craniata</taxon>
        <taxon>Vertebrata</taxon>
        <taxon>Euteleostomi</taxon>
        <taxon>Actinopterygii</taxon>
        <taxon>Neopterygii</taxon>
        <taxon>Teleostei</taxon>
        <taxon>Ostariophysi</taxon>
        <taxon>Cypriniformes</taxon>
        <taxon>Cyprinidae</taxon>
        <taxon>Labeoninae</taxon>
        <taxon>Labeonini</taxon>
        <taxon>Labeo</taxon>
    </lineage>
</organism>
<gene>
    <name evidence="2" type="ORF">ROHU_033322</name>
</gene>
<evidence type="ECO:0000256" key="1">
    <source>
        <dbReference type="SAM" id="MobiDB-lite"/>
    </source>
</evidence>
<dbReference type="EMBL" id="QBIY01013398">
    <property type="protein sequence ID" value="RXN05579.1"/>
    <property type="molecule type" value="Genomic_DNA"/>
</dbReference>